<dbReference type="InterPro" id="IPR006901">
    <property type="entry name" value="TrmK"/>
</dbReference>
<proteinExistence type="predicted"/>
<dbReference type="Gene3D" id="3.40.50.150">
    <property type="entry name" value="Vaccinia Virus protein VP39"/>
    <property type="match status" value="1"/>
</dbReference>
<reference evidence="1" key="2">
    <citation type="journal article" date="2021" name="Data Brief">
        <title>Draft genome sequence data of the facultative, thermophilic, xylanolytic bacterium Paenibacillus sp. strain DA-C8.</title>
        <authorList>
            <person name="Chhe C."/>
            <person name="Uke A."/>
            <person name="Baramee S."/>
            <person name="Ungkulpasvich U."/>
            <person name="Tachaapaikoon C."/>
            <person name="Pason P."/>
            <person name="Waeonukul R."/>
            <person name="Ratanakhanokchai K."/>
            <person name="Kosugi A."/>
        </authorList>
    </citation>
    <scope>NUCLEOTIDE SEQUENCE</scope>
    <source>
        <strain evidence="1">DA-C8</strain>
    </source>
</reference>
<reference evidence="1" key="1">
    <citation type="submission" date="2020-08" db="EMBL/GenBank/DDBJ databases">
        <authorList>
            <person name="Uke A."/>
            <person name="Chhe C."/>
            <person name="Baramee S."/>
            <person name="Kosugi A."/>
        </authorList>
    </citation>
    <scope>NUCLEOTIDE SEQUENCE</scope>
    <source>
        <strain evidence="1">DA-C8</strain>
    </source>
</reference>
<dbReference type="PIRSF" id="PIRSF018637">
    <property type="entry name" value="TrmK"/>
    <property type="match status" value="1"/>
</dbReference>
<sequence length="257" mass="28790">MIKLSKRLSAIASLVPPGSVLADIGTDHALLPVYLVQQGIIPRAVAGELNAGPFEAARQQVTRRNLDDRISVRRGDGLSILEPGEAETVTIAGMGGGLIVDILSAGLERLRGVRTLILQPNVAEDAVRRWLIDHDYVLTDELIIEEDGIAYVILYALHEQATERTNAEVYKTRLLTGGFEATEEDLVRFGPYLLERMDESFIRRWREEKDNLLRIKQRIETSAESPEAKQRLAAIEQEIQRITEVLKCSHMDRPSSR</sequence>
<dbReference type="PANTHER" id="PTHR38451">
    <property type="entry name" value="TRNA (ADENINE(22)-N(1))-METHYLTRANSFERASE"/>
    <property type="match status" value="1"/>
</dbReference>
<dbReference type="EMBL" id="BMAQ01000005">
    <property type="protein sequence ID" value="GFR37428.1"/>
    <property type="molecule type" value="Genomic_DNA"/>
</dbReference>
<name>A0A916QE63_9BACL</name>
<keyword evidence="2" id="KW-1185">Reference proteome</keyword>
<dbReference type="AlphaFoldDB" id="A0A916QE63"/>
<dbReference type="Pfam" id="PF04816">
    <property type="entry name" value="TrmK"/>
    <property type="match status" value="1"/>
</dbReference>
<organism evidence="1 2">
    <name type="scientific">Insulibacter thermoxylanivorax</name>
    <dbReference type="NCBI Taxonomy" id="2749268"/>
    <lineage>
        <taxon>Bacteria</taxon>
        <taxon>Bacillati</taxon>
        <taxon>Bacillota</taxon>
        <taxon>Bacilli</taxon>
        <taxon>Bacillales</taxon>
        <taxon>Paenibacillaceae</taxon>
        <taxon>Insulibacter</taxon>
    </lineage>
</organism>
<accession>A0A916QE63</accession>
<dbReference type="SUPFAM" id="SSF53335">
    <property type="entry name" value="S-adenosyl-L-methionine-dependent methyltransferases"/>
    <property type="match status" value="1"/>
</dbReference>
<dbReference type="GO" id="GO:0160105">
    <property type="term" value="F:tRNA (adenine(22)-N1)-methyltransferase activity"/>
    <property type="evidence" value="ECO:0007669"/>
    <property type="project" value="InterPro"/>
</dbReference>
<comment type="caution">
    <text evidence="1">The sequence shown here is derived from an EMBL/GenBank/DDBJ whole genome shotgun (WGS) entry which is preliminary data.</text>
</comment>
<dbReference type="GO" id="GO:0032259">
    <property type="term" value="P:methylation"/>
    <property type="evidence" value="ECO:0007669"/>
    <property type="project" value="UniProtKB-KW"/>
</dbReference>
<evidence type="ECO:0000313" key="2">
    <source>
        <dbReference type="Proteomes" id="UP000654993"/>
    </source>
</evidence>
<gene>
    <name evidence="1" type="ORF">PRECH8_07240</name>
</gene>
<dbReference type="Gene3D" id="1.10.287.1890">
    <property type="match status" value="1"/>
</dbReference>
<keyword evidence="1" id="KW-0808">Transferase</keyword>
<dbReference type="RefSeq" id="WP_200965709.1">
    <property type="nucleotide sequence ID" value="NZ_BMAQ01000005.1"/>
</dbReference>
<evidence type="ECO:0000313" key="1">
    <source>
        <dbReference type="EMBL" id="GFR37428.1"/>
    </source>
</evidence>
<keyword evidence="1" id="KW-0489">Methyltransferase</keyword>
<dbReference type="PANTHER" id="PTHR38451:SF1">
    <property type="entry name" value="TRNA (ADENINE(22)-N(1))-METHYLTRANSFERASE"/>
    <property type="match status" value="1"/>
</dbReference>
<dbReference type="InterPro" id="IPR029063">
    <property type="entry name" value="SAM-dependent_MTases_sf"/>
</dbReference>
<dbReference type="Proteomes" id="UP000654993">
    <property type="component" value="Unassembled WGS sequence"/>
</dbReference>
<protein>
    <submittedName>
        <fullName evidence="1">SAM-dependent methyltransferase</fullName>
    </submittedName>
</protein>